<dbReference type="InterPro" id="IPR039391">
    <property type="entry name" value="Phytocyanin-like"/>
</dbReference>
<feature type="signal peptide" evidence="10">
    <location>
        <begin position="1"/>
        <end position="30"/>
    </location>
</feature>
<comment type="similarity">
    <text evidence="9">Belongs to the early nodulin-like (ENODL) family.</text>
</comment>
<dbReference type="GO" id="GO:0005886">
    <property type="term" value="C:plasma membrane"/>
    <property type="evidence" value="ECO:0007669"/>
    <property type="project" value="UniProtKB-SubCell"/>
</dbReference>
<accession>A0ABD3L368</accession>
<reference evidence="12 13" key="1">
    <citation type="submission" date="2024-11" db="EMBL/GenBank/DDBJ databases">
        <title>Chromosome-level genome assembly of Eucalyptus globulus Labill. provides insights into its genome evolution.</title>
        <authorList>
            <person name="Li X."/>
        </authorList>
    </citation>
    <scope>NUCLEOTIDE SEQUENCE [LARGE SCALE GENOMIC DNA]</scope>
    <source>
        <strain evidence="12">CL2024</strain>
        <tissue evidence="12">Fresh tender leaves</tissue>
    </source>
</reference>
<dbReference type="InterPro" id="IPR003245">
    <property type="entry name" value="Phytocyanin_dom"/>
</dbReference>
<organism evidence="12 13">
    <name type="scientific">Eucalyptus globulus</name>
    <name type="common">Tasmanian blue gum</name>
    <dbReference type="NCBI Taxonomy" id="34317"/>
    <lineage>
        <taxon>Eukaryota</taxon>
        <taxon>Viridiplantae</taxon>
        <taxon>Streptophyta</taxon>
        <taxon>Embryophyta</taxon>
        <taxon>Tracheophyta</taxon>
        <taxon>Spermatophyta</taxon>
        <taxon>Magnoliopsida</taxon>
        <taxon>eudicotyledons</taxon>
        <taxon>Gunneridae</taxon>
        <taxon>Pentapetalae</taxon>
        <taxon>rosids</taxon>
        <taxon>malvids</taxon>
        <taxon>Myrtales</taxon>
        <taxon>Myrtaceae</taxon>
        <taxon>Myrtoideae</taxon>
        <taxon>Eucalypteae</taxon>
        <taxon>Eucalyptus</taxon>
    </lineage>
</organism>
<evidence type="ECO:0000256" key="6">
    <source>
        <dbReference type="ARBA" id="ARBA00023157"/>
    </source>
</evidence>
<keyword evidence="3" id="KW-0336">GPI-anchor</keyword>
<keyword evidence="5" id="KW-0472">Membrane</keyword>
<sequence length="194" mass="19654">MAASATSLPSPLSLALLLLLLGSMSSLSRAAEVLVGGAANGGAWKIPSSQTADALNSWAESARFRIGDALVFKYDPAQDSVLQVTRAGYLACNVSGPVAQYVNKGGEAKAVLDRSGPFYFISGAPGHCGKGQKLIIVVLSPRRAPAEVSSPAPAPAETEVPAVAPTSGAARLGLKMGWALAAGSLFGVFGLGLF</sequence>
<dbReference type="InterPro" id="IPR008972">
    <property type="entry name" value="Cupredoxin"/>
</dbReference>
<keyword evidence="2" id="KW-1003">Cell membrane</keyword>
<comment type="caution">
    <text evidence="12">The sequence shown here is derived from an EMBL/GenBank/DDBJ whole genome shotgun (WGS) entry which is preliminary data.</text>
</comment>
<gene>
    <name evidence="12" type="ORF">ACJRO7_015319</name>
</gene>
<evidence type="ECO:0000256" key="7">
    <source>
        <dbReference type="ARBA" id="ARBA00023180"/>
    </source>
</evidence>
<evidence type="ECO:0000256" key="3">
    <source>
        <dbReference type="ARBA" id="ARBA00022622"/>
    </source>
</evidence>
<evidence type="ECO:0000256" key="5">
    <source>
        <dbReference type="ARBA" id="ARBA00023136"/>
    </source>
</evidence>
<dbReference type="PANTHER" id="PTHR33021">
    <property type="entry name" value="BLUE COPPER PROTEIN"/>
    <property type="match status" value="1"/>
</dbReference>
<feature type="domain" description="Phytocyanin" evidence="11">
    <location>
        <begin position="31"/>
        <end position="140"/>
    </location>
</feature>
<dbReference type="InterPro" id="IPR041846">
    <property type="entry name" value="ENL_dom"/>
</dbReference>
<keyword evidence="8" id="KW-0449">Lipoprotein</keyword>
<keyword evidence="6" id="KW-1015">Disulfide bond</keyword>
<dbReference type="PROSITE" id="PS51485">
    <property type="entry name" value="PHYTOCYANIN"/>
    <property type="match status" value="1"/>
</dbReference>
<evidence type="ECO:0000313" key="13">
    <source>
        <dbReference type="Proteomes" id="UP001634007"/>
    </source>
</evidence>
<evidence type="ECO:0000256" key="10">
    <source>
        <dbReference type="SAM" id="SignalP"/>
    </source>
</evidence>
<keyword evidence="4 10" id="KW-0732">Signal</keyword>
<dbReference type="FunFam" id="2.60.40.420:FF:000034">
    <property type="entry name" value="Cupredoxin superfamily protein"/>
    <property type="match status" value="1"/>
</dbReference>
<evidence type="ECO:0000256" key="8">
    <source>
        <dbReference type="ARBA" id="ARBA00023288"/>
    </source>
</evidence>
<dbReference type="AlphaFoldDB" id="A0ABD3L368"/>
<keyword evidence="13" id="KW-1185">Reference proteome</keyword>
<dbReference type="Pfam" id="PF02298">
    <property type="entry name" value="Cu_bind_like"/>
    <property type="match status" value="1"/>
</dbReference>
<keyword evidence="7" id="KW-0325">Glycoprotein</keyword>
<proteinExistence type="inferred from homology"/>
<dbReference type="SUPFAM" id="SSF49503">
    <property type="entry name" value="Cupredoxins"/>
    <property type="match status" value="1"/>
</dbReference>
<dbReference type="CDD" id="cd11019">
    <property type="entry name" value="OsENODL1_like"/>
    <property type="match status" value="1"/>
</dbReference>
<dbReference type="GO" id="GO:0098552">
    <property type="term" value="C:side of membrane"/>
    <property type="evidence" value="ECO:0007669"/>
    <property type="project" value="UniProtKB-KW"/>
</dbReference>
<dbReference type="EMBL" id="JBJKBG010000003">
    <property type="protein sequence ID" value="KAL3746341.1"/>
    <property type="molecule type" value="Genomic_DNA"/>
</dbReference>
<dbReference type="Proteomes" id="UP001634007">
    <property type="component" value="Unassembled WGS sequence"/>
</dbReference>
<dbReference type="Gene3D" id="2.60.40.420">
    <property type="entry name" value="Cupredoxins - blue copper proteins"/>
    <property type="match status" value="1"/>
</dbReference>
<protein>
    <recommendedName>
        <fullName evidence="11">Phytocyanin domain-containing protein</fullName>
    </recommendedName>
</protein>
<evidence type="ECO:0000256" key="9">
    <source>
        <dbReference type="ARBA" id="ARBA00035011"/>
    </source>
</evidence>
<evidence type="ECO:0000256" key="4">
    <source>
        <dbReference type="ARBA" id="ARBA00022729"/>
    </source>
</evidence>
<evidence type="ECO:0000313" key="12">
    <source>
        <dbReference type="EMBL" id="KAL3746341.1"/>
    </source>
</evidence>
<comment type="subcellular location">
    <subcellularLocation>
        <location evidence="1">Cell membrane</location>
        <topology evidence="1">Lipid-anchor</topology>
        <topology evidence="1">GPI-anchor</topology>
    </subcellularLocation>
</comment>
<feature type="chain" id="PRO_5044797418" description="Phytocyanin domain-containing protein" evidence="10">
    <location>
        <begin position="31"/>
        <end position="194"/>
    </location>
</feature>
<evidence type="ECO:0000259" key="11">
    <source>
        <dbReference type="PROSITE" id="PS51485"/>
    </source>
</evidence>
<evidence type="ECO:0000256" key="1">
    <source>
        <dbReference type="ARBA" id="ARBA00004609"/>
    </source>
</evidence>
<dbReference type="PANTHER" id="PTHR33021:SF197">
    <property type="entry name" value="EARLY NODULIN-LIKE PROTEIN 13"/>
    <property type="match status" value="1"/>
</dbReference>
<name>A0ABD3L368_EUCGL</name>
<evidence type="ECO:0000256" key="2">
    <source>
        <dbReference type="ARBA" id="ARBA00022475"/>
    </source>
</evidence>